<evidence type="ECO:0000256" key="3">
    <source>
        <dbReference type="ARBA" id="ARBA00022598"/>
    </source>
</evidence>
<gene>
    <name evidence="12" type="primary">ddl</name>
    <name evidence="18" type="ORF">BLA24_23485</name>
</gene>
<dbReference type="PIRSF" id="PIRSF039102">
    <property type="entry name" value="Ddl/VanB"/>
    <property type="match status" value="1"/>
</dbReference>
<dbReference type="Gene3D" id="3.30.470.20">
    <property type="entry name" value="ATP-grasp fold, B domain"/>
    <property type="match status" value="1"/>
</dbReference>
<dbReference type="Pfam" id="PF01820">
    <property type="entry name" value="Dala_Dala_lig_N"/>
    <property type="match status" value="1"/>
</dbReference>
<sequence length="382" mass="41280">MSSETSPQSPARKPRVAVVFGGRSSEHAISVVTAGAVLRAIDRSTYDVLPIGITTDGRWALAADDPERMTISDRALPSVEQLTDSADGGVLLPVTPASREVVYTEPGAVPKALGEVDVVFPVLHGPYGEDGTLQGMLELAGIPYVGAGVLASAVGQDKEYMKRVFLSFGLPVGPYEVIRPREWDTDPTAARKKITDFAGEHGWPLFVKPARAGSSMGITKVDDEAALDEAIAEARRHDPKILVESLLRGREIECGVLEFEDGPRASVPAEIPPVSAHDFYDFEAKYIDSASGIVPAPLSEDETRRVQELAVRAFEAASCEGLVRADFFLTEDGEFVINEINTMPGFTPISMYPLMWEKSGVSYPELVDLLIQAALRRPTGLR</sequence>
<evidence type="ECO:0000256" key="1">
    <source>
        <dbReference type="ARBA" id="ARBA00001936"/>
    </source>
</evidence>
<feature type="binding site" evidence="14">
    <location>
        <begin position="214"/>
        <end position="215"/>
    </location>
    <ligand>
        <name>ATP</name>
        <dbReference type="ChEBI" id="CHEBI:30616"/>
    </ligand>
</feature>
<keyword evidence="4 15" id="KW-0479">Metal-binding</keyword>
<keyword evidence="12" id="KW-0963">Cytoplasm</keyword>
<comment type="catalytic activity">
    <reaction evidence="12">
        <text>2 D-alanine + ATP = D-alanyl-D-alanine + ADP + phosphate + H(+)</text>
        <dbReference type="Rhea" id="RHEA:11224"/>
        <dbReference type="ChEBI" id="CHEBI:15378"/>
        <dbReference type="ChEBI" id="CHEBI:30616"/>
        <dbReference type="ChEBI" id="CHEBI:43474"/>
        <dbReference type="ChEBI" id="CHEBI:57416"/>
        <dbReference type="ChEBI" id="CHEBI:57822"/>
        <dbReference type="ChEBI" id="CHEBI:456216"/>
        <dbReference type="EC" id="6.3.2.4"/>
    </reaction>
</comment>
<evidence type="ECO:0000256" key="14">
    <source>
        <dbReference type="PIRSR" id="PIRSR039102-2"/>
    </source>
</evidence>
<dbReference type="GO" id="GO:0005524">
    <property type="term" value="F:ATP binding"/>
    <property type="evidence" value="ECO:0007669"/>
    <property type="project" value="UniProtKB-UniRule"/>
</dbReference>
<evidence type="ECO:0000256" key="11">
    <source>
        <dbReference type="ARBA" id="ARBA00023316"/>
    </source>
</evidence>
<feature type="binding site" evidence="15">
    <location>
        <position position="339"/>
    </location>
    <ligand>
        <name>Mg(2+)</name>
        <dbReference type="ChEBI" id="CHEBI:18420"/>
        <label>2</label>
    </ligand>
</feature>
<evidence type="ECO:0000256" key="5">
    <source>
        <dbReference type="ARBA" id="ARBA00022741"/>
    </source>
</evidence>
<dbReference type="NCBIfam" id="TIGR01205">
    <property type="entry name" value="D_ala_D_alaTIGR"/>
    <property type="match status" value="1"/>
</dbReference>
<dbReference type="GO" id="GO:0071555">
    <property type="term" value="P:cell wall organization"/>
    <property type="evidence" value="ECO:0007669"/>
    <property type="project" value="UniProtKB-KW"/>
</dbReference>
<feature type="domain" description="ATP-grasp" evidence="17">
    <location>
        <begin position="162"/>
        <end position="372"/>
    </location>
</feature>
<feature type="active site" evidence="13">
    <location>
        <position position="350"/>
    </location>
</feature>
<evidence type="ECO:0000256" key="10">
    <source>
        <dbReference type="ARBA" id="ARBA00023211"/>
    </source>
</evidence>
<protein>
    <recommendedName>
        <fullName evidence="12">D-alanine--D-alanine ligase</fullName>
        <ecNumber evidence="12">6.3.2.4</ecNumber>
    </recommendedName>
    <alternativeName>
        <fullName evidence="12">D-Ala-D-Ala ligase</fullName>
    </alternativeName>
    <alternativeName>
        <fullName evidence="12">D-alanylalanine synthetase</fullName>
    </alternativeName>
</protein>
<dbReference type="InterPro" id="IPR000291">
    <property type="entry name" value="D-Ala_lig_Van_CS"/>
</dbReference>
<evidence type="ECO:0000259" key="17">
    <source>
        <dbReference type="PROSITE" id="PS50975"/>
    </source>
</evidence>
<dbReference type="SUPFAM" id="SSF52440">
    <property type="entry name" value="PreATP-grasp domain"/>
    <property type="match status" value="1"/>
</dbReference>
<comment type="subcellular location">
    <subcellularLocation>
        <location evidence="12">Cytoplasm</location>
    </subcellularLocation>
</comment>
<comment type="caution">
    <text evidence="18">The sequence shown here is derived from an EMBL/GenBank/DDBJ whole genome shotgun (WGS) entry which is preliminary data.</text>
</comment>
<dbReference type="PANTHER" id="PTHR23132:SF25">
    <property type="entry name" value="D-ALANINE--D-ALANINE LIGASE A"/>
    <property type="match status" value="1"/>
</dbReference>
<comment type="function">
    <text evidence="12">Cell wall formation.</text>
</comment>
<comment type="cofactor">
    <cofactor evidence="1">
        <name>Mn(2+)</name>
        <dbReference type="ChEBI" id="CHEBI:29035"/>
    </cofactor>
</comment>
<feature type="binding site" evidence="14">
    <location>
        <begin position="206"/>
        <end position="208"/>
    </location>
    <ligand>
        <name>ATP</name>
        <dbReference type="ChEBI" id="CHEBI:30616"/>
    </ligand>
</feature>
<dbReference type="Proteomes" id="UP000222531">
    <property type="component" value="Unassembled WGS sequence"/>
</dbReference>
<evidence type="ECO:0000256" key="2">
    <source>
        <dbReference type="ARBA" id="ARBA00010871"/>
    </source>
</evidence>
<comment type="pathway">
    <text evidence="12">Cell wall biogenesis; peptidoglycan biosynthesis.</text>
</comment>
<keyword evidence="5 14" id="KW-0547">Nucleotide-binding</keyword>
<dbReference type="Gene3D" id="3.30.1490.20">
    <property type="entry name" value="ATP-grasp fold, A domain"/>
    <property type="match status" value="1"/>
</dbReference>
<dbReference type="NCBIfam" id="NF002528">
    <property type="entry name" value="PRK01966.1-4"/>
    <property type="match status" value="1"/>
</dbReference>
<keyword evidence="6 16" id="KW-0067">ATP-binding</keyword>
<feature type="binding site" evidence="14">
    <location>
        <begin position="244"/>
        <end position="251"/>
    </location>
    <ligand>
        <name>ATP</name>
        <dbReference type="ChEBI" id="CHEBI:30616"/>
    </ligand>
</feature>
<evidence type="ECO:0000256" key="15">
    <source>
        <dbReference type="PIRSR" id="PIRSR039102-3"/>
    </source>
</evidence>
<feature type="binding site" evidence="15">
    <location>
        <position position="339"/>
    </location>
    <ligand>
        <name>Mg(2+)</name>
        <dbReference type="ChEBI" id="CHEBI:18420"/>
        <label>1</label>
    </ligand>
</feature>
<proteinExistence type="inferred from homology"/>
<dbReference type="GO" id="GO:0005829">
    <property type="term" value="C:cytosol"/>
    <property type="evidence" value="ECO:0007669"/>
    <property type="project" value="TreeGrafter"/>
</dbReference>
<dbReference type="GO" id="GO:0008360">
    <property type="term" value="P:regulation of cell shape"/>
    <property type="evidence" value="ECO:0007669"/>
    <property type="project" value="UniProtKB-KW"/>
</dbReference>
<evidence type="ECO:0000256" key="8">
    <source>
        <dbReference type="ARBA" id="ARBA00022960"/>
    </source>
</evidence>
<organism evidence="18 19">
    <name type="scientific">Streptomyces cinnamoneus</name>
    <name type="common">Streptoverticillium cinnamoneum</name>
    <dbReference type="NCBI Taxonomy" id="53446"/>
    <lineage>
        <taxon>Bacteria</taxon>
        <taxon>Bacillati</taxon>
        <taxon>Actinomycetota</taxon>
        <taxon>Actinomycetes</taxon>
        <taxon>Kitasatosporales</taxon>
        <taxon>Streptomycetaceae</taxon>
        <taxon>Streptomyces</taxon>
        <taxon>Streptomyces cinnamoneus group</taxon>
    </lineage>
</organism>
<evidence type="ECO:0000256" key="7">
    <source>
        <dbReference type="ARBA" id="ARBA00022842"/>
    </source>
</evidence>
<evidence type="ECO:0000256" key="16">
    <source>
        <dbReference type="PROSITE-ProRule" id="PRU00409"/>
    </source>
</evidence>
<dbReference type="InterPro" id="IPR013815">
    <property type="entry name" value="ATP_grasp_subdomain_1"/>
</dbReference>
<feature type="binding site" evidence="15">
    <location>
        <position position="326"/>
    </location>
    <ligand>
        <name>Mg(2+)</name>
        <dbReference type="ChEBI" id="CHEBI:18420"/>
        <label>1</label>
    </ligand>
</feature>
<dbReference type="EMBL" id="NHZO01000154">
    <property type="protein sequence ID" value="PHQ49055.1"/>
    <property type="molecule type" value="Genomic_DNA"/>
</dbReference>
<evidence type="ECO:0000256" key="6">
    <source>
        <dbReference type="ARBA" id="ARBA00022840"/>
    </source>
</evidence>
<dbReference type="InterPro" id="IPR011095">
    <property type="entry name" value="Dala_Dala_lig_C"/>
</dbReference>
<dbReference type="PROSITE" id="PS50975">
    <property type="entry name" value="ATP_GRASP"/>
    <property type="match status" value="1"/>
</dbReference>
<dbReference type="GO" id="GO:0009252">
    <property type="term" value="P:peptidoglycan biosynthetic process"/>
    <property type="evidence" value="ECO:0007669"/>
    <property type="project" value="UniProtKB-UniRule"/>
</dbReference>
<evidence type="ECO:0000256" key="12">
    <source>
        <dbReference type="HAMAP-Rule" id="MF_00047"/>
    </source>
</evidence>
<name>A0A2G1XCZ4_STRCJ</name>
<dbReference type="InterPro" id="IPR005905">
    <property type="entry name" value="D_ala_D_ala"/>
</dbReference>
<dbReference type="GO" id="GO:0008716">
    <property type="term" value="F:D-alanine-D-alanine ligase activity"/>
    <property type="evidence" value="ECO:0007669"/>
    <property type="project" value="UniProtKB-UniRule"/>
</dbReference>
<dbReference type="PROSITE" id="PS00843">
    <property type="entry name" value="DALA_DALA_LIGASE_1"/>
    <property type="match status" value="1"/>
</dbReference>
<evidence type="ECO:0000256" key="9">
    <source>
        <dbReference type="ARBA" id="ARBA00022984"/>
    </source>
</evidence>
<evidence type="ECO:0000256" key="13">
    <source>
        <dbReference type="PIRSR" id="PIRSR039102-1"/>
    </source>
</evidence>
<dbReference type="EC" id="6.3.2.4" evidence="12"/>
<dbReference type="AlphaFoldDB" id="A0A2G1XCZ4"/>
<dbReference type="RefSeq" id="WP_099201013.1">
    <property type="nucleotide sequence ID" value="NZ_JBIRXA010000003.1"/>
</dbReference>
<dbReference type="UniPathway" id="UPA00219"/>
<feature type="active site" evidence="13">
    <location>
        <position position="26"/>
    </location>
</feature>
<feature type="binding site" evidence="14">
    <location>
        <position position="158"/>
    </location>
    <ligand>
        <name>ATP</name>
        <dbReference type="ChEBI" id="CHEBI:30616"/>
    </ligand>
</feature>
<keyword evidence="19" id="KW-1185">Reference proteome</keyword>
<comment type="cofactor">
    <cofactor evidence="15">
        <name>Mg(2+)</name>
        <dbReference type="ChEBI" id="CHEBI:18420"/>
    </cofactor>
    <cofactor evidence="15">
        <name>Mn(2+)</name>
        <dbReference type="ChEBI" id="CHEBI:29035"/>
    </cofactor>
    <text evidence="15">Binds 2 magnesium or manganese ions per subunit.</text>
</comment>
<dbReference type="InterPro" id="IPR011761">
    <property type="entry name" value="ATP-grasp"/>
</dbReference>
<dbReference type="InterPro" id="IPR011127">
    <property type="entry name" value="Dala_Dala_lig_N"/>
</dbReference>
<dbReference type="PANTHER" id="PTHR23132">
    <property type="entry name" value="D-ALANINE--D-ALANINE LIGASE"/>
    <property type="match status" value="1"/>
</dbReference>
<evidence type="ECO:0000256" key="4">
    <source>
        <dbReference type="ARBA" id="ARBA00022723"/>
    </source>
</evidence>
<evidence type="ECO:0000313" key="18">
    <source>
        <dbReference type="EMBL" id="PHQ49055.1"/>
    </source>
</evidence>
<reference evidence="18 19" key="1">
    <citation type="journal article" date="2017" name="Biochemistry">
        <title>Identification of the Biosynthetic Pathway for the Antibiotic Bicyclomycin.</title>
        <authorList>
            <person name="Patteson J."/>
            <person name="Cai W."/>
            <person name="Johnson R.A."/>
            <person name="Santa Maria K."/>
            <person name="Li B."/>
        </authorList>
    </citation>
    <scope>NUCLEOTIDE SEQUENCE [LARGE SCALE GENOMIC DNA]</scope>
    <source>
        <strain evidence="18 19">ATCC 21532</strain>
    </source>
</reference>
<keyword evidence="3 12" id="KW-0436">Ligase</keyword>
<evidence type="ECO:0000313" key="19">
    <source>
        <dbReference type="Proteomes" id="UP000222531"/>
    </source>
</evidence>
<dbReference type="GO" id="GO:0046872">
    <property type="term" value="F:metal ion binding"/>
    <property type="evidence" value="ECO:0007669"/>
    <property type="project" value="UniProtKB-KW"/>
</dbReference>
<dbReference type="FunFam" id="3.30.470.20:FF:000008">
    <property type="entry name" value="D-alanine--D-alanine ligase"/>
    <property type="match status" value="1"/>
</dbReference>
<dbReference type="OrthoDB" id="9813261at2"/>
<comment type="similarity">
    <text evidence="2 12">Belongs to the D-alanine--D-alanine ligase family.</text>
</comment>
<dbReference type="InterPro" id="IPR016185">
    <property type="entry name" value="PreATP-grasp_dom_sf"/>
</dbReference>
<dbReference type="SUPFAM" id="SSF56059">
    <property type="entry name" value="Glutathione synthetase ATP-binding domain-like"/>
    <property type="match status" value="1"/>
</dbReference>
<keyword evidence="8 12" id="KW-0133">Cell shape</keyword>
<accession>A0A2G1XCZ4</accession>
<keyword evidence="10 15" id="KW-0464">Manganese</keyword>
<keyword evidence="9 12" id="KW-0573">Peptidoglycan synthesis</keyword>
<keyword evidence="7 15" id="KW-0460">Magnesium</keyword>
<dbReference type="HAMAP" id="MF_00047">
    <property type="entry name" value="Dala_Dala_lig"/>
    <property type="match status" value="1"/>
</dbReference>
<feature type="active site" evidence="13">
    <location>
        <position position="214"/>
    </location>
</feature>
<dbReference type="PROSITE" id="PS00844">
    <property type="entry name" value="DALA_DALA_LIGASE_2"/>
    <property type="match status" value="1"/>
</dbReference>
<dbReference type="Pfam" id="PF07478">
    <property type="entry name" value="Dala_Dala_lig_C"/>
    <property type="match status" value="1"/>
</dbReference>
<dbReference type="Gene3D" id="3.40.50.20">
    <property type="match status" value="1"/>
</dbReference>
<keyword evidence="11 12" id="KW-0961">Cell wall biogenesis/degradation</keyword>
<feature type="binding site" evidence="14">
    <location>
        <begin position="338"/>
        <end position="339"/>
    </location>
    <ligand>
        <name>ATP</name>
        <dbReference type="ChEBI" id="CHEBI:30616"/>
    </ligand>
</feature>
<feature type="binding site" evidence="15">
    <location>
        <position position="341"/>
    </location>
    <ligand>
        <name>Mg(2+)</name>
        <dbReference type="ChEBI" id="CHEBI:18420"/>
        <label>2</label>
    </ligand>
</feature>